<dbReference type="Proteomes" id="UP000308199">
    <property type="component" value="Unassembled WGS sequence"/>
</dbReference>
<evidence type="ECO:0000313" key="2">
    <source>
        <dbReference type="EMBL" id="THH05125.1"/>
    </source>
</evidence>
<gene>
    <name evidence="2" type="ORF">EW145_g5029</name>
</gene>
<feature type="region of interest" description="Disordered" evidence="1">
    <location>
        <begin position="1"/>
        <end position="53"/>
    </location>
</feature>
<evidence type="ECO:0000256" key="1">
    <source>
        <dbReference type="SAM" id="MobiDB-lite"/>
    </source>
</evidence>
<keyword evidence="3" id="KW-1185">Reference proteome</keyword>
<feature type="compositionally biased region" description="Low complexity" evidence="1">
    <location>
        <begin position="9"/>
        <end position="19"/>
    </location>
</feature>
<accession>A0A4S4L1Q1</accession>
<protein>
    <submittedName>
        <fullName evidence="2">Uncharacterized protein</fullName>
    </submittedName>
</protein>
<proteinExistence type="predicted"/>
<name>A0A4S4L1Q1_9AGAM</name>
<sequence length="389" mass="43851">MSTVSFPGSSTHSPSSSTTQEGFFGSSYNPSSSFQVNPLSPQPPRTPRTSMMSASQSYVYGSEVYESTVSLSQQEETREKPLVVDYEDEEVAEDVEGNVGGVSVRNVKTPEIWRELLKTTSGRDKAFYLQKVLQYTLRVYLLFHTTIGATRLFSKRTKTSWEIELVKRLETTASSLSTTRQEIKSIHLSCVLTRVHRCRKALIMFNWLTPLSSILATRSDELDFSEKPSKEKDPSKPLLHTFLHAPPPALLDLVNGLSDDIYAFYRLGLIGKKTALVELSFERNITKSKIQAAESHLYVDSMSGTTASSKSTTSKVVERELEKLHRQDFWLRIQRTKLLLDLLFVSYELFKIKPLQGVIKPFAGLGAAMLSTARLFHNHRTALILKQTQ</sequence>
<comment type="caution">
    <text evidence="2">The sequence shown here is derived from an EMBL/GenBank/DDBJ whole genome shotgun (WGS) entry which is preliminary data.</text>
</comment>
<dbReference type="OrthoDB" id="411017at2759"/>
<organism evidence="2 3">
    <name type="scientific">Phellinidium pouzarii</name>
    <dbReference type="NCBI Taxonomy" id="167371"/>
    <lineage>
        <taxon>Eukaryota</taxon>
        <taxon>Fungi</taxon>
        <taxon>Dikarya</taxon>
        <taxon>Basidiomycota</taxon>
        <taxon>Agaricomycotina</taxon>
        <taxon>Agaricomycetes</taxon>
        <taxon>Hymenochaetales</taxon>
        <taxon>Hymenochaetaceae</taxon>
        <taxon>Phellinidium</taxon>
    </lineage>
</organism>
<dbReference type="AlphaFoldDB" id="A0A4S4L1Q1"/>
<evidence type="ECO:0000313" key="3">
    <source>
        <dbReference type="Proteomes" id="UP000308199"/>
    </source>
</evidence>
<reference evidence="2 3" key="1">
    <citation type="submission" date="2019-02" db="EMBL/GenBank/DDBJ databases">
        <title>Genome sequencing of the rare red list fungi Phellinidium pouzarii.</title>
        <authorList>
            <person name="Buettner E."/>
            <person name="Kellner H."/>
        </authorList>
    </citation>
    <scope>NUCLEOTIDE SEQUENCE [LARGE SCALE GENOMIC DNA]</scope>
    <source>
        <strain evidence="2 3">DSM 108285</strain>
    </source>
</reference>
<dbReference type="EMBL" id="SGPK01000285">
    <property type="protein sequence ID" value="THH05125.1"/>
    <property type="molecule type" value="Genomic_DNA"/>
</dbReference>
<feature type="compositionally biased region" description="Polar residues" evidence="1">
    <location>
        <begin position="26"/>
        <end position="39"/>
    </location>
</feature>